<dbReference type="RefSeq" id="WP_277830044.1">
    <property type="nucleotide sequence ID" value="NZ_JAAIVF010000001.1"/>
</dbReference>
<evidence type="ECO:0000313" key="9">
    <source>
        <dbReference type="Proteomes" id="UP001152755"/>
    </source>
</evidence>
<feature type="transmembrane region" description="Helical" evidence="6">
    <location>
        <begin position="125"/>
        <end position="146"/>
    </location>
</feature>
<keyword evidence="5" id="KW-0046">Antibiotic resistance</keyword>
<sequence>MTVTAQPAKSGVHEQPRPSGWQQWWVLSARIIVPMMTGTEWFMAVLSPVIFTIGFYLPLKYVMSIQGIDYGQFLMPIIVLQSMAFTAISASFRAARDGVAGITRRFNTMPIVAGIPLAARTTATCLRLLISLGAALACGYAIGFRFELGAAQSWLFCVFSVAIGMTLSLGADAIGTISESPEMTSQALMLPQLILGMLSSGFVPITGFPEWIQPFVRNQPISLFATAMRDMTSTGITWPVLAPALYWIIGLTVVFVPLSIWASLRRK</sequence>
<feature type="transmembrane region" description="Helical" evidence="6">
    <location>
        <begin position="152"/>
        <end position="175"/>
    </location>
</feature>
<feature type="transmembrane region" description="Helical" evidence="6">
    <location>
        <begin position="73"/>
        <end position="95"/>
    </location>
</feature>
<evidence type="ECO:0000256" key="6">
    <source>
        <dbReference type="SAM" id="Phobius"/>
    </source>
</evidence>
<dbReference type="GO" id="GO:0043190">
    <property type="term" value="C:ATP-binding cassette (ABC) transporter complex"/>
    <property type="evidence" value="ECO:0007669"/>
    <property type="project" value="InterPro"/>
</dbReference>
<dbReference type="PANTHER" id="PTHR43229:SF2">
    <property type="entry name" value="NODULATION PROTEIN J"/>
    <property type="match status" value="1"/>
</dbReference>
<feature type="transmembrane region" description="Helical" evidence="6">
    <location>
        <begin position="244"/>
        <end position="264"/>
    </location>
</feature>
<dbReference type="InterPro" id="IPR000412">
    <property type="entry name" value="ABC_2_transport"/>
</dbReference>
<evidence type="ECO:0000313" key="8">
    <source>
        <dbReference type="EMBL" id="MDG3015601.1"/>
    </source>
</evidence>
<accession>A0A9X4M732</accession>
<evidence type="ECO:0000259" key="7">
    <source>
        <dbReference type="Pfam" id="PF12698"/>
    </source>
</evidence>
<evidence type="ECO:0000256" key="3">
    <source>
        <dbReference type="ARBA" id="ARBA00022989"/>
    </source>
</evidence>
<comment type="subcellular location">
    <subcellularLocation>
        <location evidence="1">Membrane</location>
        <topology evidence="1">Multi-pass membrane protein</topology>
    </subcellularLocation>
</comment>
<keyword evidence="3 6" id="KW-1133">Transmembrane helix</keyword>
<evidence type="ECO:0000256" key="4">
    <source>
        <dbReference type="ARBA" id="ARBA00023136"/>
    </source>
</evidence>
<gene>
    <name evidence="8" type="ORF">NVS88_13655</name>
</gene>
<name>A0A9X4M732_9ACTN</name>
<dbReference type="InterPro" id="IPR051784">
    <property type="entry name" value="Nod_factor_ABC_transporter"/>
</dbReference>
<keyword evidence="9" id="KW-1185">Reference proteome</keyword>
<keyword evidence="4 6" id="KW-0472">Membrane</keyword>
<dbReference type="AlphaFoldDB" id="A0A9X4M732"/>
<dbReference type="PIRSF" id="PIRSF006648">
    <property type="entry name" value="DrrB"/>
    <property type="match status" value="1"/>
</dbReference>
<dbReference type="GO" id="GO:0046677">
    <property type="term" value="P:response to antibiotic"/>
    <property type="evidence" value="ECO:0007669"/>
    <property type="project" value="UniProtKB-KW"/>
</dbReference>
<dbReference type="Proteomes" id="UP001152755">
    <property type="component" value="Unassembled WGS sequence"/>
</dbReference>
<dbReference type="EMBL" id="JANRHA010000008">
    <property type="protein sequence ID" value="MDG3015601.1"/>
    <property type="molecule type" value="Genomic_DNA"/>
</dbReference>
<comment type="caution">
    <text evidence="8">The sequence shown here is derived from an EMBL/GenBank/DDBJ whole genome shotgun (WGS) entry which is preliminary data.</text>
</comment>
<feature type="transmembrane region" description="Helical" evidence="6">
    <location>
        <begin position="187"/>
        <end position="208"/>
    </location>
</feature>
<proteinExistence type="predicted"/>
<reference evidence="8" key="1">
    <citation type="submission" date="2022-08" db="EMBL/GenBank/DDBJ databases">
        <title>Genome analysis of Corynebacteriales strain.</title>
        <authorList>
            <person name="Lee S.D."/>
        </authorList>
    </citation>
    <scope>NUCLEOTIDE SEQUENCE</scope>
    <source>
        <strain evidence="8">D3-21</strain>
    </source>
</reference>
<evidence type="ECO:0000256" key="5">
    <source>
        <dbReference type="ARBA" id="ARBA00023251"/>
    </source>
</evidence>
<protein>
    <submittedName>
        <fullName evidence="8">ABC transporter permease</fullName>
    </submittedName>
</protein>
<evidence type="ECO:0000256" key="2">
    <source>
        <dbReference type="ARBA" id="ARBA00022692"/>
    </source>
</evidence>
<feature type="domain" description="ABC-2 type transporter transmembrane" evidence="7">
    <location>
        <begin position="69"/>
        <end position="261"/>
    </location>
</feature>
<keyword evidence="2 6" id="KW-0812">Transmembrane</keyword>
<dbReference type="GO" id="GO:0140359">
    <property type="term" value="F:ABC-type transporter activity"/>
    <property type="evidence" value="ECO:0007669"/>
    <property type="project" value="InterPro"/>
</dbReference>
<dbReference type="Pfam" id="PF12698">
    <property type="entry name" value="ABC2_membrane_3"/>
    <property type="match status" value="1"/>
</dbReference>
<organism evidence="8 9">
    <name type="scientific">Speluncibacter jeojiensis</name>
    <dbReference type="NCBI Taxonomy" id="2710754"/>
    <lineage>
        <taxon>Bacteria</taxon>
        <taxon>Bacillati</taxon>
        <taxon>Actinomycetota</taxon>
        <taxon>Actinomycetes</taxon>
        <taxon>Mycobacteriales</taxon>
        <taxon>Speluncibacteraceae</taxon>
        <taxon>Speluncibacter</taxon>
    </lineage>
</organism>
<feature type="transmembrane region" description="Helical" evidence="6">
    <location>
        <begin position="41"/>
        <end position="61"/>
    </location>
</feature>
<evidence type="ECO:0000256" key="1">
    <source>
        <dbReference type="ARBA" id="ARBA00004141"/>
    </source>
</evidence>
<dbReference type="PANTHER" id="PTHR43229">
    <property type="entry name" value="NODULATION PROTEIN J"/>
    <property type="match status" value="1"/>
</dbReference>
<dbReference type="InterPro" id="IPR013525">
    <property type="entry name" value="ABC2_TM"/>
</dbReference>